<dbReference type="RefSeq" id="WP_097042316.1">
    <property type="nucleotide sequence ID" value="NZ_OBEK01000003.1"/>
</dbReference>
<gene>
    <name evidence="14" type="primary">addB</name>
    <name evidence="16" type="ORF">SAMN05421503_2343</name>
</gene>
<keyword evidence="13 14" id="KW-0234">DNA repair</keyword>
<evidence type="ECO:0000256" key="5">
    <source>
        <dbReference type="ARBA" id="ARBA00022763"/>
    </source>
</evidence>
<dbReference type="Pfam" id="PF13361">
    <property type="entry name" value="UvrD_C"/>
    <property type="match status" value="1"/>
</dbReference>
<dbReference type="GO" id="GO:0008409">
    <property type="term" value="F:5'-3' exonuclease activity"/>
    <property type="evidence" value="ECO:0007669"/>
    <property type="project" value="UniProtKB-UniRule"/>
</dbReference>
<keyword evidence="11 14" id="KW-0411">Iron-sulfur</keyword>
<sequence length="1168" mass="134588">MGVRFIIGRSGAGKTRACLDEIADKLQTDPMGPNIFYLVPDQMTFQQEQALIRQTGVEGSIRAQVYSLSRLAWYVLQETGGATKQFITSTGVQMMLRKITEERKSDWNVFQKAIEKNGFMEQLENMISELKRYRITPELLHDQIREMEQFQQPHSNEGSLRDKLEDISYIYDRLTALLRDKYIDSEDQLHLLASKIPLSRSVKDSEIYLDGFHQFTPQELEVIGSLMTEAKQVTVTLTLDGADRQDVDELDLFARTHDTFVQIKQTAQERNVPITSVEKLDPAEGRFGHNPAFLHLEKHFETRPAPAVKGEVPVTLAQAVHPRAEVEGAAQEIVTLVREKGYRYQDIALLLRQADVYHELIETVFADYHIPVFIDQKKPMIHHPLLELIRSGMEVVDGNWRYEAVFRVLKTGLIPKSDDEYPLTEEAIDELENYCLEYGIRSRDRWLQKEDWIFQRFRGFESGRQTDKELETQKRINHYRRQVAEAMKKFDRKLREGKTFRERAVAVYNWLEQLHVPQRLEEMQMTFDERGELERAREQDQVWDAVLQLLDEAVEIVGEERVSLQVFRHTMETGFESLEFAHIPPSLDQVIVGTIDHSKVSGLKCAFLLGVNEGVWPMKPKPDGLISEEDRELLAVYGVQLAAGSKRQLLDESFYMYVAFTAASERLWVSYPISDQEGKAKMASTLVQRVKDLFDWCCDERLLQDPEDSLDTARFVATIDQSRSALTTQLARKMRSYPIHPIWDSVLNWFIQHESEEELTGRILQSLFYQNEVEDLAKETKEQLFPKKVKASVSRMETYYRCSYQHFAKYSLGLENRRTYKLDAPDIGQLFHEALKQITDWVQLEGRNYAQLNKEDASGYAKRAMGNLAPVLQNQILHSSNRFKYIQQKLQDIISRAAYTLSEQARQSKFSPVGLELDFGENQTLPPIELTLPNGYDIQLRGRIDRVDKAIDQEELFLRIIDYKSSSKALNLTEVYYGLALQMLAYLDVVLSHSEQWLGLRATPAGVLYFHVHNPLISQSSRSQVDIEEEIFKKFKMQGMLLENESVARMMDTSLESGMSKIIPAGLKKDGAFRSGSQTADQDTFRALQQHTRFLMEQAGLDITNGGVHLNPYRHHDRSACTFCDFKAVCQFDASLASNQYRAIKDMKDDEVLNSIKKEVEPDGSVDK</sequence>
<feature type="binding site" evidence="14">
    <location>
        <position position="1130"/>
    </location>
    <ligand>
        <name>[4Fe-4S] cluster</name>
        <dbReference type="ChEBI" id="CHEBI:49883"/>
    </ligand>
</feature>
<feature type="binding site" evidence="14">
    <location>
        <position position="802"/>
    </location>
    <ligand>
        <name>[4Fe-4S] cluster</name>
        <dbReference type="ChEBI" id="CHEBI:49883"/>
    </ligand>
</feature>
<keyword evidence="17" id="KW-1185">Reference proteome</keyword>
<keyword evidence="4 14" id="KW-0547">Nucleotide-binding</keyword>
<evidence type="ECO:0000256" key="10">
    <source>
        <dbReference type="ARBA" id="ARBA00023004"/>
    </source>
</evidence>
<organism evidence="16 17">
    <name type="scientific">Terribacillus aidingensis</name>
    <dbReference type="NCBI Taxonomy" id="586416"/>
    <lineage>
        <taxon>Bacteria</taxon>
        <taxon>Bacillati</taxon>
        <taxon>Bacillota</taxon>
        <taxon>Bacilli</taxon>
        <taxon>Bacillales</taxon>
        <taxon>Bacillaceae</taxon>
        <taxon>Terribacillus</taxon>
    </lineage>
</organism>
<keyword evidence="7 14" id="KW-0347">Helicase</keyword>
<evidence type="ECO:0000256" key="9">
    <source>
        <dbReference type="ARBA" id="ARBA00022840"/>
    </source>
</evidence>
<comment type="cofactor">
    <cofactor evidence="14">
        <name>[4Fe-4S] cluster</name>
        <dbReference type="ChEBI" id="CHEBI:49883"/>
    </cofactor>
    <text evidence="14">Binds 1 [4Fe-4S] cluster.</text>
</comment>
<evidence type="ECO:0000256" key="11">
    <source>
        <dbReference type="ARBA" id="ARBA00023014"/>
    </source>
</evidence>
<dbReference type="GO" id="GO:0046872">
    <property type="term" value="F:metal ion binding"/>
    <property type="evidence" value="ECO:0007669"/>
    <property type="project" value="UniProtKB-KW"/>
</dbReference>
<evidence type="ECO:0000256" key="4">
    <source>
        <dbReference type="ARBA" id="ARBA00022741"/>
    </source>
</evidence>
<comment type="similarity">
    <text evidence="14">Belongs to the helicase family. AddB/RexB type 1 subfamily.</text>
</comment>
<comment type="subunit">
    <text evidence="14">Heterodimer of AddA and AddB.</text>
</comment>
<dbReference type="EC" id="3.1.-.-" evidence="14"/>
<accession>A0A285P2E9</accession>
<proteinExistence type="inferred from homology"/>
<dbReference type="PROSITE" id="PS51217">
    <property type="entry name" value="UVRD_HELICASE_CTER"/>
    <property type="match status" value="1"/>
</dbReference>
<feature type="domain" description="UvrD-like helicase C-terminal" evidence="15">
    <location>
        <begin position="277"/>
        <end position="600"/>
    </location>
</feature>
<dbReference type="PANTHER" id="PTHR30591">
    <property type="entry name" value="RECBCD ENZYME SUBUNIT RECC"/>
    <property type="match status" value="1"/>
</dbReference>
<keyword evidence="10 14" id="KW-0408">Iron</keyword>
<evidence type="ECO:0000313" key="17">
    <source>
        <dbReference type="Proteomes" id="UP000219356"/>
    </source>
</evidence>
<dbReference type="InterPro" id="IPR014017">
    <property type="entry name" value="DNA_helicase_UvrD-like_C"/>
</dbReference>
<evidence type="ECO:0000259" key="15">
    <source>
        <dbReference type="PROSITE" id="PS51217"/>
    </source>
</evidence>
<feature type="binding site" evidence="14">
    <location>
        <position position="1121"/>
    </location>
    <ligand>
        <name>[4Fe-4S] cluster</name>
        <dbReference type="ChEBI" id="CHEBI:49883"/>
    </ligand>
</feature>
<keyword evidence="3 14" id="KW-0479">Metal-binding</keyword>
<comment type="cofactor">
    <cofactor evidence="14">
        <name>Mg(2+)</name>
        <dbReference type="ChEBI" id="CHEBI:18420"/>
    </cofactor>
</comment>
<dbReference type="InterPro" id="IPR049035">
    <property type="entry name" value="ADDB_N"/>
</dbReference>
<dbReference type="HAMAP" id="MF_01452">
    <property type="entry name" value="AddB_type1"/>
    <property type="match status" value="1"/>
</dbReference>
<evidence type="ECO:0000256" key="12">
    <source>
        <dbReference type="ARBA" id="ARBA00023125"/>
    </source>
</evidence>
<keyword evidence="1 14" id="KW-0004">4Fe-4S</keyword>
<keyword evidence="6 14" id="KW-0378">Hydrolase</keyword>
<dbReference type="GO" id="GO:0005524">
    <property type="term" value="F:ATP binding"/>
    <property type="evidence" value="ECO:0007669"/>
    <property type="project" value="UniProtKB-UniRule"/>
</dbReference>
<dbReference type="GO" id="GO:0051539">
    <property type="term" value="F:4 iron, 4 sulfur cluster binding"/>
    <property type="evidence" value="ECO:0007669"/>
    <property type="project" value="UniProtKB-KW"/>
</dbReference>
<evidence type="ECO:0000256" key="3">
    <source>
        <dbReference type="ARBA" id="ARBA00022723"/>
    </source>
</evidence>
<evidence type="ECO:0000256" key="6">
    <source>
        <dbReference type="ARBA" id="ARBA00022801"/>
    </source>
</evidence>
<dbReference type="Gene3D" id="3.40.50.300">
    <property type="entry name" value="P-loop containing nucleotide triphosphate hydrolases"/>
    <property type="match status" value="3"/>
</dbReference>
<dbReference type="AlphaFoldDB" id="A0A285P2E9"/>
<keyword evidence="8 14" id="KW-0269">Exonuclease</keyword>
<protein>
    <recommendedName>
        <fullName evidence="14">ATP-dependent helicase/deoxyribonuclease subunit B</fullName>
        <ecNumber evidence="14">3.1.-.-</ecNumber>
    </recommendedName>
    <alternativeName>
        <fullName evidence="14">ATP-dependent helicase/nuclease subunit AddB</fullName>
    </alternativeName>
</protein>
<evidence type="ECO:0000256" key="14">
    <source>
        <dbReference type="HAMAP-Rule" id="MF_01452"/>
    </source>
</evidence>
<keyword evidence="2 14" id="KW-0540">Nuclease</keyword>
<keyword evidence="5 14" id="KW-0227">DNA damage</keyword>
<evidence type="ECO:0000313" key="16">
    <source>
        <dbReference type="EMBL" id="SNZ14336.1"/>
    </source>
</evidence>
<dbReference type="InterPro" id="IPR011604">
    <property type="entry name" value="PDDEXK-like_dom_sf"/>
</dbReference>
<dbReference type="Gene3D" id="6.10.140.1030">
    <property type="match status" value="1"/>
</dbReference>
<dbReference type="GO" id="GO:0004386">
    <property type="term" value="F:helicase activity"/>
    <property type="evidence" value="ECO:0007669"/>
    <property type="project" value="UniProtKB-KW"/>
</dbReference>
<evidence type="ECO:0000256" key="13">
    <source>
        <dbReference type="ARBA" id="ARBA00023204"/>
    </source>
</evidence>
<dbReference type="InterPro" id="IPR027417">
    <property type="entry name" value="P-loop_NTPase"/>
</dbReference>
<feature type="binding site" evidence="14">
    <location>
        <position position="1124"/>
    </location>
    <ligand>
        <name>[4Fe-4S] cluster</name>
        <dbReference type="ChEBI" id="CHEBI:49883"/>
    </ligand>
</feature>
<keyword evidence="9 14" id="KW-0067">ATP-binding</keyword>
<dbReference type="Gene3D" id="3.90.320.10">
    <property type="match status" value="1"/>
</dbReference>
<dbReference type="GO" id="GO:0000724">
    <property type="term" value="P:double-strand break repair via homologous recombination"/>
    <property type="evidence" value="ECO:0007669"/>
    <property type="project" value="UniProtKB-UniRule"/>
</dbReference>
<comment type="miscellaneous">
    <text evidence="14">Despite having conserved helicase domains, this subunit does not have helicase activity.</text>
</comment>
<dbReference type="Proteomes" id="UP000219356">
    <property type="component" value="Unassembled WGS sequence"/>
</dbReference>
<dbReference type="GO" id="GO:0003690">
    <property type="term" value="F:double-stranded DNA binding"/>
    <property type="evidence" value="ECO:0007669"/>
    <property type="project" value="UniProtKB-UniRule"/>
</dbReference>
<name>A0A285P2E9_9BACI</name>
<dbReference type="InterPro" id="IPR014140">
    <property type="entry name" value="DNA_helicase_suAddB"/>
</dbReference>
<dbReference type="OrthoDB" id="9758506at2"/>
<dbReference type="PANTHER" id="PTHR30591:SF1">
    <property type="entry name" value="RECBCD ENZYME SUBUNIT RECC"/>
    <property type="match status" value="1"/>
</dbReference>
<keyword evidence="12 14" id="KW-0238">DNA-binding</keyword>
<dbReference type="eggNOG" id="COG3857">
    <property type="taxonomic scope" value="Bacteria"/>
</dbReference>
<dbReference type="NCBIfam" id="TIGR02773">
    <property type="entry name" value="addB_Gpos"/>
    <property type="match status" value="1"/>
</dbReference>
<dbReference type="InterPro" id="IPR038726">
    <property type="entry name" value="PDDEXK_AddAB-type"/>
</dbReference>
<dbReference type="EMBL" id="OBEK01000003">
    <property type="protein sequence ID" value="SNZ14336.1"/>
    <property type="molecule type" value="Genomic_DNA"/>
</dbReference>
<reference evidence="17" key="1">
    <citation type="submission" date="2017-09" db="EMBL/GenBank/DDBJ databases">
        <authorList>
            <person name="Varghese N."/>
            <person name="Submissions S."/>
        </authorList>
    </citation>
    <scope>NUCLEOTIDE SEQUENCE [LARGE SCALE GENOMIC DNA]</scope>
    <source>
        <strain evidence="17">CGMCC 1.8913</strain>
    </source>
</reference>
<dbReference type="SUPFAM" id="SSF52540">
    <property type="entry name" value="P-loop containing nucleoside triphosphate hydrolases"/>
    <property type="match status" value="1"/>
</dbReference>
<dbReference type="Pfam" id="PF21445">
    <property type="entry name" value="ADDB_N"/>
    <property type="match status" value="1"/>
</dbReference>
<evidence type="ECO:0000256" key="7">
    <source>
        <dbReference type="ARBA" id="ARBA00022806"/>
    </source>
</evidence>
<evidence type="ECO:0000256" key="1">
    <source>
        <dbReference type="ARBA" id="ARBA00022485"/>
    </source>
</evidence>
<evidence type="ECO:0000256" key="2">
    <source>
        <dbReference type="ARBA" id="ARBA00022722"/>
    </source>
</evidence>
<evidence type="ECO:0000256" key="8">
    <source>
        <dbReference type="ARBA" id="ARBA00022839"/>
    </source>
</evidence>
<dbReference type="STRING" id="586416.GZ22_04985"/>
<comment type="function">
    <text evidence="14">The heterodimer acts as both an ATP-dependent DNA helicase and an ATP-dependent, dual-direction single-stranded exonuclease. Recognizes the chi site generating a DNA molecule suitable for the initiation of homologous recombination. The AddB subunit has 5' -&gt; 3' nuclease activity but not helicase activity.</text>
</comment>
<dbReference type="Pfam" id="PF12705">
    <property type="entry name" value="PDDEXK_1"/>
    <property type="match status" value="1"/>
</dbReference>